<organism evidence="2 3">
    <name type="scientific">Alterisphingorhabdus coralli</name>
    <dbReference type="NCBI Taxonomy" id="3071408"/>
    <lineage>
        <taxon>Bacteria</taxon>
        <taxon>Pseudomonadati</taxon>
        <taxon>Pseudomonadota</taxon>
        <taxon>Alphaproteobacteria</taxon>
        <taxon>Sphingomonadales</taxon>
        <taxon>Sphingomonadaceae</taxon>
        <taxon>Alterisphingorhabdus (ex Yan et al. 2024)</taxon>
    </lineage>
</organism>
<protein>
    <submittedName>
        <fullName evidence="2">DUF3089 domain-containing protein</fullName>
    </submittedName>
</protein>
<keyword evidence="1" id="KW-0812">Transmembrane</keyword>
<name>A0AA97FB81_9SPHN</name>
<dbReference type="RefSeq" id="WP_317084131.1">
    <property type="nucleotide sequence ID" value="NZ_CP136594.1"/>
</dbReference>
<dbReference type="Pfam" id="PF11288">
    <property type="entry name" value="DUF3089"/>
    <property type="match status" value="1"/>
</dbReference>
<dbReference type="EMBL" id="CP136594">
    <property type="protein sequence ID" value="WOE76437.1"/>
    <property type="molecule type" value="Genomic_DNA"/>
</dbReference>
<accession>A0AA97FB81</accession>
<keyword evidence="1" id="KW-1133">Transmembrane helix</keyword>
<proteinExistence type="predicted"/>
<dbReference type="KEGG" id="acoa:RB602_06910"/>
<reference evidence="2 3" key="1">
    <citation type="submission" date="2023-10" db="EMBL/GenBank/DDBJ databases">
        <title>Complete genome sequence of a Sphingomonadaceae bacterium.</title>
        <authorList>
            <person name="Yan C."/>
        </authorList>
    </citation>
    <scope>NUCLEOTIDE SEQUENCE [LARGE SCALE GENOMIC DNA]</scope>
    <source>
        <strain evidence="2 3">SCSIO 66989</strain>
    </source>
</reference>
<dbReference type="Proteomes" id="UP001302429">
    <property type="component" value="Chromosome"/>
</dbReference>
<feature type="transmembrane region" description="Helical" evidence="1">
    <location>
        <begin position="6"/>
        <end position="26"/>
    </location>
</feature>
<dbReference type="InterPro" id="IPR021440">
    <property type="entry name" value="DUF3089"/>
</dbReference>
<dbReference type="AlphaFoldDB" id="A0AA97FB81"/>
<dbReference type="SUPFAM" id="SSF53474">
    <property type="entry name" value="alpha/beta-Hydrolases"/>
    <property type="match status" value="1"/>
</dbReference>
<sequence length="377" mass="41631">MARKFLYVFAFMIVLVIAGLTVLRLFPKELSQFYFVPTVEYVEQELMAETAYAPVDMWFSRPEISENNQVLWTPEGYEAAKDPKVHTFYVHPTSYLAADNWNAPLDDKESQDRARIFLRSQASVFNGISHIWAPRYRQAAIGAFMTDKPEAGKALDAAYKDVDTAFAEFLRDIPEDAPIILGGHSQGALHLTYLLQNRIAGKPVADRIVAAYIVGWPISVVNDLPAMGMAGCEAPDQTGCILSWQSFAEPAETDLILSAYDSTTGFDGQSRAGQPALCVNPVSGVVNDETTKEENIGTLVPNEKLTDGEIVAGEVPARCDERGFLKIGDPPELGNYVLPGNNYHVYDYPLFWANIRADAERRVAAFLGEDSTGDDSE</sequence>
<dbReference type="InterPro" id="IPR029058">
    <property type="entry name" value="AB_hydrolase_fold"/>
</dbReference>
<evidence type="ECO:0000313" key="3">
    <source>
        <dbReference type="Proteomes" id="UP001302429"/>
    </source>
</evidence>
<evidence type="ECO:0000256" key="1">
    <source>
        <dbReference type="SAM" id="Phobius"/>
    </source>
</evidence>
<keyword evidence="3" id="KW-1185">Reference proteome</keyword>
<keyword evidence="1" id="KW-0472">Membrane</keyword>
<gene>
    <name evidence="2" type="ORF">RB602_06910</name>
</gene>
<evidence type="ECO:0000313" key="2">
    <source>
        <dbReference type="EMBL" id="WOE76437.1"/>
    </source>
</evidence>